<sequence>MGDNQDHKPKPGITQSGSDDIDYFANYFGPTTIEEEEVQGLGPTEYAQKVSDTLVDILKQVGAICDRAREELQNMLDQSKDLRGSTQSVTESLGQMRGKLTTQITDLDRFRTAFNSALEPIAYTYETRPTDILSHVLNFGRLVRAVLGHQDLEALLREIDADLTLGRVPEDEDSEHEQEDSEHEQEDSEHEDLDEESSRATVPKDGLKEGYFVGQFSNIMHRYGSLLHSVRTWNASYQAKPPSVDT</sequence>
<evidence type="ECO:0000313" key="4">
    <source>
        <dbReference type="Proteomes" id="UP000289152"/>
    </source>
</evidence>
<reference evidence="3 4" key="1">
    <citation type="submission" date="2016-06" db="EMBL/GenBank/DDBJ databases">
        <title>Evolution of pathogenesis and genome organization in the Tremellales.</title>
        <authorList>
            <person name="Cuomo C."/>
            <person name="Litvintseva A."/>
            <person name="Heitman J."/>
            <person name="Chen Y."/>
            <person name="Sun S."/>
            <person name="Springer D."/>
            <person name="Dromer F."/>
            <person name="Young S."/>
            <person name="Zeng Q."/>
            <person name="Chapman S."/>
            <person name="Gujja S."/>
            <person name="Saif S."/>
            <person name="Birren B."/>
        </authorList>
    </citation>
    <scope>NUCLEOTIDE SEQUENCE [LARGE SCALE GENOMIC DNA]</scope>
    <source>
        <strain evidence="3 4">ATCC 28783</strain>
    </source>
</reference>
<keyword evidence="1" id="KW-0175">Coiled coil</keyword>
<feature type="region of interest" description="Disordered" evidence="2">
    <location>
        <begin position="1"/>
        <end position="21"/>
    </location>
</feature>
<dbReference type="InParanoid" id="A0A4Q1BML3"/>
<dbReference type="Proteomes" id="UP000289152">
    <property type="component" value="Unassembled WGS sequence"/>
</dbReference>
<protein>
    <submittedName>
        <fullName evidence="3">Uncharacterized protein</fullName>
    </submittedName>
</protein>
<evidence type="ECO:0000256" key="2">
    <source>
        <dbReference type="SAM" id="MobiDB-lite"/>
    </source>
</evidence>
<proteinExistence type="predicted"/>
<feature type="coiled-coil region" evidence="1">
    <location>
        <begin position="58"/>
        <end position="85"/>
    </location>
</feature>
<evidence type="ECO:0000256" key="1">
    <source>
        <dbReference type="SAM" id="Coils"/>
    </source>
</evidence>
<dbReference type="EMBL" id="SDIL01000037">
    <property type="protein sequence ID" value="RXK39056.1"/>
    <property type="molecule type" value="Genomic_DNA"/>
</dbReference>
<comment type="caution">
    <text evidence="3">The sequence shown here is derived from an EMBL/GenBank/DDBJ whole genome shotgun (WGS) entry which is preliminary data.</text>
</comment>
<dbReference type="AlphaFoldDB" id="A0A4Q1BML3"/>
<accession>A0A4Q1BML3</accession>
<feature type="compositionally biased region" description="Acidic residues" evidence="2">
    <location>
        <begin position="170"/>
        <end position="195"/>
    </location>
</feature>
<evidence type="ECO:0000313" key="3">
    <source>
        <dbReference type="EMBL" id="RXK39056.1"/>
    </source>
</evidence>
<gene>
    <name evidence="3" type="ORF">M231_03680</name>
</gene>
<feature type="region of interest" description="Disordered" evidence="2">
    <location>
        <begin position="166"/>
        <end position="205"/>
    </location>
</feature>
<name>A0A4Q1BML3_TREME</name>
<organism evidence="3 4">
    <name type="scientific">Tremella mesenterica</name>
    <name type="common">Jelly fungus</name>
    <dbReference type="NCBI Taxonomy" id="5217"/>
    <lineage>
        <taxon>Eukaryota</taxon>
        <taxon>Fungi</taxon>
        <taxon>Dikarya</taxon>
        <taxon>Basidiomycota</taxon>
        <taxon>Agaricomycotina</taxon>
        <taxon>Tremellomycetes</taxon>
        <taxon>Tremellales</taxon>
        <taxon>Tremellaceae</taxon>
        <taxon>Tremella</taxon>
    </lineage>
</organism>
<keyword evidence="4" id="KW-1185">Reference proteome</keyword>